<dbReference type="KEGG" id="aup:AsAng_0019640"/>
<organism evidence="2 3">
    <name type="scientific">Aureispira anguillae</name>
    <dbReference type="NCBI Taxonomy" id="2864201"/>
    <lineage>
        <taxon>Bacteria</taxon>
        <taxon>Pseudomonadati</taxon>
        <taxon>Bacteroidota</taxon>
        <taxon>Saprospiria</taxon>
        <taxon>Saprospirales</taxon>
        <taxon>Saprospiraceae</taxon>
        <taxon>Aureispira</taxon>
    </lineage>
</organism>
<dbReference type="Proteomes" id="UP001060919">
    <property type="component" value="Chromosome"/>
</dbReference>
<name>A0A915YDS6_9BACT</name>
<sequence>MKNNILDYSQPQEANIYTQKAFKYFGYSGLLFSIALLGIIGQITLVLGSEIMIFIVGLPLLSISITSTIGLKNALTSFLKKEPPQSKKYIGLIGNFIFFFFFLFLIFANLVDVFHFAN</sequence>
<dbReference type="RefSeq" id="WP_264792453.1">
    <property type="nucleotide sequence ID" value="NZ_AP026867.1"/>
</dbReference>
<keyword evidence="1" id="KW-0812">Transmembrane</keyword>
<feature type="transmembrane region" description="Helical" evidence="1">
    <location>
        <begin position="21"/>
        <end position="45"/>
    </location>
</feature>
<evidence type="ECO:0000256" key="1">
    <source>
        <dbReference type="SAM" id="Phobius"/>
    </source>
</evidence>
<proteinExistence type="predicted"/>
<keyword evidence="3" id="KW-1185">Reference proteome</keyword>
<accession>A0A915YDS6</accession>
<feature type="transmembrane region" description="Helical" evidence="1">
    <location>
        <begin position="92"/>
        <end position="111"/>
    </location>
</feature>
<dbReference type="EMBL" id="AP026867">
    <property type="protein sequence ID" value="BDS11252.1"/>
    <property type="molecule type" value="Genomic_DNA"/>
</dbReference>
<reference evidence="2" key="1">
    <citation type="submission" date="2022-09" db="EMBL/GenBank/DDBJ databases">
        <title>Aureispira anguillicida sp. nov., isolated from Leptocephalus of Japanese eel Anguilla japonica.</title>
        <authorList>
            <person name="Yuasa K."/>
            <person name="Mekata T."/>
            <person name="Ikunari K."/>
        </authorList>
    </citation>
    <scope>NUCLEOTIDE SEQUENCE</scope>
    <source>
        <strain evidence="2">EL160426</strain>
    </source>
</reference>
<keyword evidence="1" id="KW-1133">Transmembrane helix</keyword>
<evidence type="ECO:0000313" key="2">
    <source>
        <dbReference type="EMBL" id="BDS11252.1"/>
    </source>
</evidence>
<keyword evidence="1" id="KW-0472">Membrane</keyword>
<protein>
    <submittedName>
        <fullName evidence="2">Uncharacterized protein</fullName>
    </submittedName>
</protein>
<gene>
    <name evidence="2" type="ORF">AsAng_0019640</name>
</gene>
<evidence type="ECO:0000313" key="3">
    <source>
        <dbReference type="Proteomes" id="UP001060919"/>
    </source>
</evidence>
<dbReference type="AlphaFoldDB" id="A0A915YDS6"/>
<feature type="transmembrane region" description="Helical" evidence="1">
    <location>
        <begin position="51"/>
        <end position="71"/>
    </location>
</feature>